<sequence>MVLFAALVSASYSIGALAAPLIGPAAINAMRFVIGIATMGAAVMIVTGGHIPKPRASWRYLILGSLMATFFVTMFMALRLTDPVSAGAVFTLMPLMASFFGWVFLGEVPRGVVLASLAFAGLGSIWVIFNGDVAAILAFQIGQGELIFLIGVAAHAAYAPLVRRLNRGEHTAVFTFWTLVSIGLCLAVYGAGEIVETDWTSLPPIVWIAIFYLAIVTGAGTTFLVQFAAMRLPASKVLAYTYLSPTLIILYEGLLGHGWASPAVLAGALVTVLGLVVMAASRDS</sequence>
<feature type="transmembrane region" description="Helical" evidence="6">
    <location>
        <begin position="171"/>
        <end position="192"/>
    </location>
</feature>
<feature type="transmembrane region" description="Helical" evidence="6">
    <location>
        <begin position="112"/>
        <end position="129"/>
    </location>
</feature>
<evidence type="ECO:0000313" key="9">
    <source>
        <dbReference type="EMBL" id="TYR32512.1"/>
    </source>
</evidence>
<evidence type="ECO:0000256" key="3">
    <source>
        <dbReference type="ARBA" id="ARBA00022692"/>
    </source>
</evidence>
<organism evidence="9 10">
    <name type="scientific">Neoaquamicrobium microcysteis</name>
    <dbReference type="NCBI Taxonomy" id="2682781"/>
    <lineage>
        <taxon>Bacteria</taxon>
        <taxon>Pseudomonadati</taxon>
        <taxon>Pseudomonadota</taxon>
        <taxon>Alphaproteobacteria</taxon>
        <taxon>Hyphomicrobiales</taxon>
        <taxon>Phyllobacteriaceae</taxon>
        <taxon>Neoaquamicrobium</taxon>
    </lineage>
</organism>
<evidence type="ECO:0000256" key="1">
    <source>
        <dbReference type="ARBA" id="ARBA00004141"/>
    </source>
</evidence>
<dbReference type="GO" id="GO:0016020">
    <property type="term" value="C:membrane"/>
    <property type="evidence" value="ECO:0007669"/>
    <property type="project" value="UniProtKB-SubCell"/>
</dbReference>
<keyword evidence="7" id="KW-0732">Signal</keyword>
<dbReference type="InterPro" id="IPR000620">
    <property type="entry name" value="EamA_dom"/>
</dbReference>
<evidence type="ECO:0000256" key="5">
    <source>
        <dbReference type="ARBA" id="ARBA00023136"/>
    </source>
</evidence>
<keyword evidence="4 6" id="KW-1133">Transmembrane helix</keyword>
<dbReference type="Pfam" id="PF00892">
    <property type="entry name" value="EamA"/>
    <property type="match status" value="2"/>
</dbReference>
<dbReference type="InterPro" id="IPR050638">
    <property type="entry name" value="AA-Vitamin_Transporters"/>
</dbReference>
<feature type="transmembrane region" description="Helical" evidence="6">
    <location>
        <begin position="260"/>
        <end position="280"/>
    </location>
</feature>
<dbReference type="AlphaFoldDB" id="A0A5D4GWW0"/>
<feature type="transmembrane region" description="Helical" evidence="6">
    <location>
        <begin position="60"/>
        <end position="78"/>
    </location>
</feature>
<dbReference type="PANTHER" id="PTHR32322:SF2">
    <property type="entry name" value="EAMA DOMAIN-CONTAINING PROTEIN"/>
    <property type="match status" value="1"/>
</dbReference>
<comment type="similarity">
    <text evidence="2">Belongs to the EamA transporter family.</text>
</comment>
<feature type="transmembrane region" description="Helical" evidence="6">
    <location>
        <begin position="135"/>
        <end position="159"/>
    </location>
</feature>
<dbReference type="PANTHER" id="PTHR32322">
    <property type="entry name" value="INNER MEMBRANE TRANSPORTER"/>
    <property type="match status" value="1"/>
</dbReference>
<feature type="chain" id="PRO_5023007929" evidence="7">
    <location>
        <begin position="19"/>
        <end position="284"/>
    </location>
</feature>
<evidence type="ECO:0000256" key="4">
    <source>
        <dbReference type="ARBA" id="ARBA00022989"/>
    </source>
</evidence>
<feature type="transmembrane region" description="Helical" evidence="6">
    <location>
        <begin position="28"/>
        <end position="48"/>
    </location>
</feature>
<name>A0A5D4GWW0_9HYPH</name>
<evidence type="ECO:0000256" key="6">
    <source>
        <dbReference type="SAM" id="Phobius"/>
    </source>
</evidence>
<evidence type="ECO:0000256" key="7">
    <source>
        <dbReference type="SAM" id="SignalP"/>
    </source>
</evidence>
<protein>
    <submittedName>
        <fullName evidence="9">DMT family transporter</fullName>
    </submittedName>
</protein>
<evidence type="ECO:0000256" key="2">
    <source>
        <dbReference type="ARBA" id="ARBA00007362"/>
    </source>
</evidence>
<dbReference type="SUPFAM" id="SSF103481">
    <property type="entry name" value="Multidrug resistance efflux transporter EmrE"/>
    <property type="match status" value="2"/>
</dbReference>
<feature type="domain" description="EamA" evidence="8">
    <location>
        <begin position="144"/>
        <end position="278"/>
    </location>
</feature>
<keyword evidence="10" id="KW-1185">Reference proteome</keyword>
<feature type="transmembrane region" description="Helical" evidence="6">
    <location>
        <begin position="84"/>
        <end position="105"/>
    </location>
</feature>
<feature type="transmembrane region" description="Helical" evidence="6">
    <location>
        <begin position="237"/>
        <end position="254"/>
    </location>
</feature>
<dbReference type="Proteomes" id="UP000323258">
    <property type="component" value="Unassembled WGS sequence"/>
</dbReference>
<feature type="domain" description="EamA" evidence="8">
    <location>
        <begin position="2"/>
        <end position="128"/>
    </location>
</feature>
<dbReference type="EMBL" id="VSZS01000062">
    <property type="protein sequence ID" value="TYR32512.1"/>
    <property type="molecule type" value="Genomic_DNA"/>
</dbReference>
<keyword evidence="3 6" id="KW-0812">Transmembrane</keyword>
<reference evidence="9 10" key="2">
    <citation type="submission" date="2019-09" db="EMBL/GenBank/DDBJ databases">
        <title>Mesorhizobium sp. MaA-C15 isolated from Microcystis aeruginosa.</title>
        <authorList>
            <person name="Jeong S.E."/>
            <person name="Jin H.M."/>
            <person name="Jeon C.O."/>
        </authorList>
    </citation>
    <scope>NUCLEOTIDE SEQUENCE [LARGE SCALE GENOMIC DNA]</scope>
    <source>
        <strain evidence="9 10">MaA-C15</strain>
    </source>
</reference>
<comment type="caution">
    <text evidence="9">The sequence shown here is derived from an EMBL/GenBank/DDBJ whole genome shotgun (WGS) entry which is preliminary data.</text>
</comment>
<reference evidence="9 10" key="1">
    <citation type="submission" date="2019-08" db="EMBL/GenBank/DDBJ databases">
        <authorList>
            <person name="Seo Y.L."/>
        </authorList>
    </citation>
    <scope>NUCLEOTIDE SEQUENCE [LARGE SCALE GENOMIC DNA]</scope>
    <source>
        <strain evidence="9 10">MaA-C15</strain>
    </source>
</reference>
<evidence type="ECO:0000313" key="10">
    <source>
        <dbReference type="Proteomes" id="UP000323258"/>
    </source>
</evidence>
<keyword evidence="5 6" id="KW-0472">Membrane</keyword>
<gene>
    <name evidence="9" type="ORF">FY036_10845</name>
</gene>
<feature type="signal peptide" evidence="7">
    <location>
        <begin position="1"/>
        <end position="18"/>
    </location>
</feature>
<accession>A0A5D4GWW0</accession>
<evidence type="ECO:0000259" key="8">
    <source>
        <dbReference type="Pfam" id="PF00892"/>
    </source>
</evidence>
<dbReference type="OrthoDB" id="5812248at2"/>
<comment type="subcellular location">
    <subcellularLocation>
        <location evidence="1">Membrane</location>
        <topology evidence="1">Multi-pass membrane protein</topology>
    </subcellularLocation>
</comment>
<feature type="transmembrane region" description="Helical" evidence="6">
    <location>
        <begin position="204"/>
        <end position="225"/>
    </location>
</feature>
<dbReference type="InterPro" id="IPR037185">
    <property type="entry name" value="EmrE-like"/>
</dbReference>
<proteinExistence type="inferred from homology"/>